<evidence type="ECO:0000313" key="3">
    <source>
        <dbReference type="EMBL" id="GGZ92667.1"/>
    </source>
</evidence>
<organism evidence="4 5">
    <name type="scientific">Streptomyces subrutilus</name>
    <dbReference type="NCBI Taxonomy" id="36818"/>
    <lineage>
        <taxon>Bacteria</taxon>
        <taxon>Bacillati</taxon>
        <taxon>Actinomycetota</taxon>
        <taxon>Actinomycetes</taxon>
        <taxon>Kitasatosporales</taxon>
        <taxon>Streptomycetaceae</taxon>
        <taxon>Streptomyces</taxon>
    </lineage>
</organism>
<protein>
    <submittedName>
        <fullName evidence="4">Uncharacterized protein</fullName>
    </submittedName>
</protein>
<evidence type="ECO:0000256" key="2">
    <source>
        <dbReference type="SAM" id="Phobius"/>
    </source>
</evidence>
<keyword evidence="2" id="KW-0812">Transmembrane</keyword>
<sequence>MNDSTSEDGEPTSLVEKTKNLYGKHRGKVIAAGTALGGIALAVLVVVARQAKEQSTTEDAEDTGSVADLAAEDERRKSPVKHPVVGHTRTLADGRVVPIAGYERGGSSDDEDEDEGPSQAAA</sequence>
<dbReference type="AlphaFoldDB" id="A0A5P2USM8"/>
<keyword evidence="2" id="KW-1133">Transmembrane helix</keyword>
<dbReference type="Proteomes" id="UP000326831">
    <property type="component" value="Chromosome"/>
</dbReference>
<evidence type="ECO:0000313" key="4">
    <source>
        <dbReference type="EMBL" id="QEU80601.1"/>
    </source>
</evidence>
<keyword evidence="5" id="KW-1185">Reference proteome</keyword>
<proteinExistence type="predicted"/>
<feature type="transmembrane region" description="Helical" evidence="2">
    <location>
        <begin position="29"/>
        <end position="48"/>
    </location>
</feature>
<dbReference type="KEGG" id="ssub:CP968_21965"/>
<dbReference type="EMBL" id="CP023701">
    <property type="protein sequence ID" value="QEU80601.1"/>
    <property type="molecule type" value="Genomic_DNA"/>
</dbReference>
<accession>A0A5P2USM8</accession>
<gene>
    <name evidence="4" type="ORF">CP968_21965</name>
    <name evidence="3" type="ORF">GCM10010371_60570</name>
</gene>
<feature type="region of interest" description="Disordered" evidence="1">
    <location>
        <begin position="50"/>
        <end position="122"/>
    </location>
</feature>
<reference evidence="3" key="1">
    <citation type="journal article" date="2014" name="Int. J. Syst. Evol. Microbiol.">
        <title>Complete genome sequence of Corynebacterium casei LMG S-19264T (=DSM 44701T), isolated from a smear-ripened cheese.</title>
        <authorList>
            <consortium name="US DOE Joint Genome Institute (JGI-PGF)"/>
            <person name="Walter F."/>
            <person name="Albersmeier A."/>
            <person name="Kalinowski J."/>
            <person name="Ruckert C."/>
        </authorList>
    </citation>
    <scope>NUCLEOTIDE SEQUENCE</scope>
    <source>
        <strain evidence="3">JCM 4834</strain>
    </source>
</reference>
<dbReference type="Proteomes" id="UP000634660">
    <property type="component" value="Unassembled WGS sequence"/>
</dbReference>
<evidence type="ECO:0000256" key="1">
    <source>
        <dbReference type="SAM" id="MobiDB-lite"/>
    </source>
</evidence>
<dbReference type="EMBL" id="BMVX01000033">
    <property type="protein sequence ID" value="GGZ92667.1"/>
    <property type="molecule type" value="Genomic_DNA"/>
</dbReference>
<evidence type="ECO:0000313" key="5">
    <source>
        <dbReference type="Proteomes" id="UP000326831"/>
    </source>
</evidence>
<reference evidence="3" key="3">
    <citation type="submission" date="2020-09" db="EMBL/GenBank/DDBJ databases">
        <authorList>
            <person name="Sun Q."/>
            <person name="Ohkuma M."/>
        </authorList>
    </citation>
    <scope>NUCLEOTIDE SEQUENCE</scope>
    <source>
        <strain evidence="3">JCM 4834</strain>
    </source>
</reference>
<keyword evidence="2" id="KW-0472">Membrane</keyword>
<dbReference type="RefSeq" id="WP_150519621.1">
    <property type="nucleotide sequence ID" value="NZ_BMVX01000033.1"/>
</dbReference>
<reference evidence="4 5" key="2">
    <citation type="submission" date="2017-09" db="EMBL/GenBank/DDBJ databases">
        <authorList>
            <person name="Lee N."/>
            <person name="Cho B.-K."/>
        </authorList>
    </citation>
    <scope>NUCLEOTIDE SEQUENCE [LARGE SCALE GENOMIC DNA]</scope>
    <source>
        <strain evidence="4 5">ATCC 27467</strain>
    </source>
</reference>
<dbReference type="OrthoDB" id="4241874at2"/>
<name>A0A5P2USM8_9ACTN</name>